<dbReference type="Gene3D" id="3.20.20.150">
    <property type="entry name" value="Divalent-metal-dependent TIM barrel enzymes"/>
    <property type="match status" value="1"/>
</dbReference>
<reference evidence="2 3" key="1">
    <citation type="submission" date="2018-06" db="EMBL/GenBank/DDBJ databases">
        <authorList>
            <consortium name="Pathogen Informatics"/>
            <person name="Doyle S."/>
        </authorList>
    </citation>
    <scope>NUCLEOTIDE SEQUENCE [LARGE SCALE GENOMIC DNA]</scope>
    <source>
        <strain evidence="2 3">NCTC4824</strain>
    </source>
</reference>
<keyword evidence="2" id="KW-0413">Isomerase</keyword>
<dbReference type="STRING" id="1348624.GCA_001591545_04002"/>
<name>A0A2X4ZFH8_LEDLE</name>
<dbReference type="Proteomes" id="UP000249134">
    <property type="component" value="Chromosome 1"/>
</dbReference>
<keyword evidence="3" id="KW-1185">Reference proteome</keyword>
<organism evidence="2 3">
    <name type="scientific">Lederbergia lenta</name>
    <name type="common">Bacillus lentus</name>
    <dbReference type="NCBI Taxonomy" id="1467"/>
    <lineage>
        <taxon>Bacteria</taxon>
        <taxon>Bacillati</taxon>
        <taxon>Bacillota</taxon>
        <taxon>Bacilli</taxon>
        <taxon>Bacillales</taxon>
        <taxon>Bacillaceae</taxon>
        <taxon>Lederbergia</taxon>
    </lineage>
</organism>
<dbReference type="EMBL" id="LS483476">
    <property type="protein sequence ID" value="SQI63385.1"/>
    <property type="molecule type" value="Genomic_DNA"/>
</dbReference>
<dbReference type="GO" id="GO:0016853">
    <property type="term" value="F:isomerase activity"/>
    <property type="evidence" value="ECO:0007669"/>
    <property type="project" value="UniProtKB-KW"/>
</dbReference>
<evidence type="ECO:0000313" key="2">
    <source>
        <dbReference type="EMBL" id="SQI63385.1"/>
    </source>
</evidence>
<gene>
    <name evidence="2" type="ORF">NCTC4824_04072</name>
</gene>
<dbReference type="PANTHER" id="PTHR12110">
    <property type="entry name" value="HYDROXYPYRUVATE ISOMERASE"/>
    <property type="match status" value="1"/>
</dbReference>
<dbReference type="PANTHER" id="PTHR12110:SF41">
    <property type="entry name" value="INOSOSE DEHYDRATASE"/>
    <property type="match status" value="1"/>
</dbReference>
<dbReference type="InterPro" id="IPR036237">
    <property type="entry name" value="Xyl_isomerase-like_sf"/>
</dbReference>
<sequence length="250" mass="28733">MTMKFPIALQPYTIREELDKNFFGSFQRVADIGYQGVEVGMPPKGITVEEMKSRLDNMALQVISCHSSVEQLTSDLLAVTNFVNEMGGKYIVLSHRFNTKEEVLQSAKVFNQIGASTKEQGIQFLYHNHDWEFIKFDEQYALDILLDETDPDLVKLELDTYWVQKGGEDPANYLRKLNNRCPLLHVKDMESDDDQFFAEVGEGILDFQEIIQVASDIGTEWLVVEQDLSRRDVFESIKTSYINLREMGVI</sequence>
<evidence type="ECO:0000259" key="1">
    <source>
        <dbReference type="Pfam" id="PF01261"/>
    </source>
</evidence>
<feature type="domain" description="Xylose isomerase-like TIM barrel" evidence="1">
    <location>
        <begin position="26"/>
        <end position="226"/>
    </location>
</feature>
<dbReference type="InterPro" id="IPR013022">
    <property type="entry name" value="Xyl_isomerase-like_TIM-brl"/>
</dbReference>
<dbReference type="KEGG" id="blen:NCTC4824_04072"/>
<evidence type="ECO:0000313" key="3">
    <source>
        <dbReference type="Proteomes" id="UP000249134"/>
    </source>
</evidence>
<dbReference type="Pfam" id="PF01261">
    <property type="entry name" value="AP_endonuc_2"/>
    <property type="match status" value="1"/>
</dbReference>
<protein>
    <submittedName>
        <fullName evidence="2">Sugar phosphate isomerase/epimerase</fullName>
    </submittedName>
</protein>
<proteinExistence type="predicted"/>
<dbReference type="InterPro" id="IPR050312">
    <property type="entry name" value="IolE/XylAMocC-like"/>
</dbReference>
<dbReference type="SUPFAM" id="SSF51658">
    <property type="entry name" value="Xylose isomerase-like"/>
    <property type="match status" value="1"/>
</dbReference>
<accession>A0A2X4ZFH8</accession>
<dbReference type="AlphaFoldDB" id="A0A2X4ZFH8"/>